<dbReference type="InterPro" id="IPR055186">
    <property type="entry name" value="C2H2-2nd_BIRD-IDD"/>
</dbReference>
<dbReference type="FunFam" id="3.30.160.60:FF:000131">
    <property type="entry name" value="protein indeterminate-domain 5, chloroplastic-like"/>
    <property type="match status" value="1"/>
</dbReference>
<dbReference type="PANTHER" id="PTHR10593">
    <property type="entry name" value="SERINE/THREONINE-PROTEIN KINASE RIO"/>
    <property type="match status" value="1"/>
</dbReference>
<evidence type="ECO:0000256" key="8">
    <source>
        <dbReference type="PROSITE-ProRule" id="PRU00042"/>
    </source>
</evidence>
<keyword evidence="3 8" id="KW-0863">Zinc-finger</keyword>
<dbReference type="Pfam" id="PF01789">
    <property type="entry name" value="PsbP"/>
    <property type="match status" value="1"/>
</dbReference>
<evidence type="ECO:0000256" key="5">
    <source>
        <dbReference type="ARBA" id="ARBA00023015"/>
    </source>
</evidence>
<dbReference type="Pfam" id="PF22992">
    <property type="entry name" value="C2CH-4th_BIRD-IDD"/>
    <property type="match status" value="1"/>
</dbReference>
<keyword evidence="1" id="KW-0479">Metal-binding</keyword>
<dbReference type="Proteomes" id="UP000583929">
    <property type="component" value="Unassembled WGS sequence"/>
</dbReference>
<keyword evidence="12" id="KW-1185">Reference proteome</keyword>
<dbReference type="GO" id="GO:0019898">
    <property type="term" value="C:extrinsic component of membrane"/>
    <property type="evidence" value="ECO:0007669"/>
    <property type="project" value="InterPro"/>
</dbReference>
<dbReference type="EMBL" id="JAATIQ010000866">
    <property type="protein sequence ID" value="KAF4347043.1"/>
    <property type="molecule type" value="Genomic_DNA"/>
</dbReference>
<keyword evidence="7" id="KW-0804">Transcription</keyword>
<dbReference type="InterPro" id="IPR055185">
    <property type="entry name" value="C2CH-4th_BIRD-IDD"/>
</dbReference>
<evidence type="ECO:0000256" key="9">
    <source>
        <dbReference type="SAM" id="MobiDB-lite"/>
    </source>
</evidence>
<evidence type="ECO:0000256" key="1">
    <source>
        <dbReference type="ARBA" id="ARBA00022723"/>
    </source>
</evidence>
<feature type="compositionally biased region" description="Low complexity" evidence="9">
    <location>
        <begin position="13"/>
        <end position="26"/>
    </location>
</feature>
<dbReference type="InterPro" id="IPR013087">
    <property type="entry name" value="Znf_C2H2_type"/>
</dbReference>
<dbReference type="InterPro" id="IPR031140">
    <property type="entry name" value="IDD1-16"/>
</dbReference>
<keyword evidence="6" id="KW-0238">DNA-binding</keyword>
<dbReference type="GO" id="GO:0009654">
    <property type="term" value="C:photosystem II oxygen evolving complex"/>
    <property type="evidence" value="ECO:0007669"/>
    <property type="project" value="InterPro"/>
</dbReference>
<dbReference type="SUPFAM" id="SSF57667">
    <property type="entry name" value="beta-beta-alpha zinc fingers"/>
    <property type="match status" value="1"/>
</dbReference>
<comment type="caution">
    <text evidence="11">The sequence shown here is derived from an EMBL/GenBank/DDBJ whole genome shotgun (WGS) entry which is preliminary data.</text>
</comment>
<evidence type="ECO:0000256" key="6">
    <source>
        <dbReference type="ARBA" id="ARBA00023125"/>
    </source>
</evidence>
<evidence type="ECO:0000256" key="3">
    <source>
        <dbReference type="ARBA" id="ARBA00022771"/>
    </source>
</evidence>
<sequence length="835" mass="92221">MSIITGCEDHGGRSSFSSGNFGRESGAGVEKEEVLENLNNNNNNNNDPSAEVIALSPNTLLARNRFVCEICNKGFQRDQNLQLHRRGHNLPWKLRQRSPNEVIRKRVYICPETSCVHHNPTRALGDLTGIKKHFCRKHGEKKWKCEKCSKKYAVQSDWKAHSKTCGTREYKCECGTIFSRRDSFITHRAFCDAIAEENNKTTTNTLQRQNINMSSSNQPELMSSIISSTINEENELKYAIPQPETTSPSDHHHHNHQFKHMIMMNMKTPLILDHHQSLNNDNNNNNMAAGTFFSARPTTLNNNMIPPPPIPTTTTASTINTNISSSAPLSFDHNDHHFGGGGGGEFYLSATALLQKAAQMGATTVSSASSAMAPSIYATTNLDHDQLFIDNNNNSNNNKNNVGLFSGLLCGVGGGGGGADSISSSTFLKEMELSMKNDNTKNAVLHGGGNNNINNNTSSSSLTNTTTTTGGGDVMTVDFLGIGSRSASSRQGNFIHHSMQTTLTQLQQHAALMEKHAWEFNWSLSVLDFKIFKKSLKRKVRMALLSRCFYTCKTACFHHICVTQSSGDRKDSFEQETASRRERSPAVQFAPLEMTFRRRLLLGVGSASLVAVGANFLGVTSFLLGLSPETSRNLKLDVVYPIGGYNRCIDTNEGFVTNVTEFIYPATWVGDQRLLYRAAERKELERSLDPPSLNTSRRLSNVNEPVVAFGPPGTTGELNVSVIVSPVSLDFKIEAFGGPNEVGETIVRTITGSGKRPEVKGTLVKSNLREDSVRNIAYYELEFRVESPSFRRHNVAVCCVRNGRLFTLNAQAPESAWPEVKLDFQRIAQSFSLTS</sequence>
<dbReference type="SUPFAM" id="SSF55724">
    <property type="entry name" value="Mog1p/PsbP-like"/>
    <property type="match status" value="1"/>
</dbReference>
<dbReference type="Gene3D" id="3.30.160.60">
    <property type="entry name" value="Classic Zinc Finger"/>
    <property type="match status" value="1"/>
</dbReference>
<dbReference type="InterPro" id="IPR016123">
    <property type="entry name" value="Mog1/PsbP_a/b/a-sand"/>
</dbReference>
<dbReference type="AlphaFoldDB" id="A0A7J6DLU2"/>
<dbReference type="SMART" id="SM00355">
    <property type="entry name" value="ZnF_C2H2"/>
    <property type="match status" value="3"/>
</dbReference>
<protein>
    <recommendedName>
        <fullName evidence="10">C2H2-type domain-containing protein</fullName>
    </recommendedName>
</protein>
<dbReference type="PROSITE" id="PS50157">
    <property type="entry name" value="ZINC_FINGER_C2H2_2"/>
    <property type="match status" value="1"/>
</dbReference>
<reference evidence="11 12" key="1">
    <citation type="journal article" date="2020" name="bioRxiv">
        <title>Sequence and annotation of 42 cannabis genomes reveals extensive copy number variation in cannabinoid synthesis and pathogen resistance genes.</title>
        <authorList>
            <person name="Mckernan K.J."/>
            <person name="Helbert Y."/>
            <person name="Kane L.T."/>
            <person name="Ebling H."/>
            <person name="Zhang L."/>
            <person name="Liu B."/>
            <person name="Eaton Z."/>
            <person name="Mclaughlin S."/>
            <person name="Kingan S."/>
            <person name="Baybayan P."/>
            <person name="Concepcion G."/>
            <person name="Jordan M."/>
            <person name="Riva A."/>
            <person name="Barbazuk W."/>
            <person name="Harkins T."/>
        </authorList>
    </citation>
    <scope>NUCLEOTIDE SEQUENCE [LARGE SCALE GENOMIC DNA]</scope>
    <source>
        <strain evidence="12">cv. Jamaican Lion 4</strain>
        <tissue evidence="11">Leaf</tissue>
    </source>
</reference>
<evidence type="ECO:0000256" key="4">
    <source>
        <dbReference type="ARBA" id="ARBA00022833"/>
    </source>
</evidence>
<organism evidence="11 12">
    <name type="scientific">Cannabis sativa</name>
    <name type="common">Hemp</name>
    <name type="synonym">Marijuana</name>
    <dbReference type="NCBI Taxonomy" id="3483"/>
    <lineage>
        <taxon>Eukaryota</taxon>
        <taxon>Viridiplantae</taxon>
        <taxon>Streptophyta</taxon>
        <taxon>Embryophyta</taxon>
        <taxon>Tracheophyta</taxon>
        <taxon>Spermatophyta</taxon>
        <taxon>Magnoliopsida</taxon>
        <taxon>eudicotyledons</taxon>
        <taxon>Gunneridae</taxon>
        <taxon>Pentapetalae</taxon>
        <taxon>rosids</taxon>
        <taxon>fabids</taxon>
        <taxon>Rosales</taxon>
        <taxon>Cannabaceae</taxon>
        <taxon>Cannabis</taxon>
    </lineage>
</organism>
<dbReference type="GO" id="GO:0008270">
    <property type="term" value="F:zinc ion binding"/>
    <property type="evidence" value="ECO:0007669"/>
    <property type="project" value="UniProtKB-KW"/>
</dbReference>
<name>A0A7J6DLU2_CANSA</name>
<gene>
    <name evidence="11" type="ORF">G4B88_001089</name>
</gene>
<dbReference type="InterPro" id="IPR055187">
    <property type="entry name" value="C2CH-3rd_BIRD-IDD"/>
</dbReference>
<dbReference type="GO" id="GO:0003677">
    <property type="term" value="F:DNA binding"/>
    <property type="evidence" value="ECO:0007669"/>
    <property type="project" value="UniProtKB-KW"/>
</dbReference>
<dbReference type="NCBIfam" id="NF040946">
    <property type="entry name" value="PSII_PsbP"/>
    <property type="match status" value="1"/>
</dbReference>
<feature type="region of interest" description="Disordered" evidence="9">
    <location>
        <begin position="1"/>
        <end position="29"/>
    </location>
</feature>
<dbReference type="InterPro" id="IPR036236">
    <property type="entry name" value="Znf_C2H2_sf"/>
</dbReference>
<evidence type="ECO:0000259" key="10">
    <source>
        <dbReference type="PROSITE" id="PS50157"/>
    </source>
</evidence>
<dbReference type="GO" id="GO:0005509">
    <property type="term" value="F:calcium ion binding"/>
    <property type="evidence" value="ECO:0007669"/>
    <property type="project" value="InterPro"/>
</dbReference>
<accession>A0A7J6DLU2</accession>
<dbReference type="GO" id="GO:0015979">
    <property type="term" value="P:photosynthesis"/>
    <property type="evidence" value="ECO:0007669"/>
    <property type="project" value="InterPro"/>
</dbReference>
<dbReference type="FunFam" id="3.30.160.60:FF:000554">
    <property type="entry name" value="protein indeterminate-domain 12-like"/>
    <property type="match status" value="1"/>
</dbReference>
<feature type="domain" description="C2H2-type" evidence="10">
    <location>
        <begin position="66"/>
        <end position="88"/>
    </location>
</feature>
<dbReference type="GO" id="GO:0005634">
    <property type="term" value="C:nucleus"/>
    <property type="evidence" value="ECO:0007669"/>
    <property type="project" value="TreeGrafter"/>
</dbReference>
<dbReference type="PROSITE" id="PS00028">
    <property type="entry name" value="ZINC_FINGER_C2H2_1"/>
    <property type="match status" value="1"/>
</dbReference>
<keyword evidence="4" id="KW-0862">Zinc</keyword>
<dbReference type="Pfam" id="PF00096">
    <property type="entry name" value="zf-C2H2"/>
    <property type="match status" value="1"/>
</dbReference>
<dbReference type="Pfam" id="PF22996">
    <property type="entry name" value="C2H2-2nd_BIRD-IDD"/>
    <property type="match status" value="1"/>
</dbReference>
<dbReference type="Pfam" id="PF22995">
    <property type="entry name" value="C2CH-3rd_BIRD-IDD"/>
    <property type="match status" value="1"/>
</dbReference>
<evidence type="ECO:0000313" key="11">
    <source>
        <dbReference type="EMBL" id="KAF4347043.1"/>
    </source>
</evidence>
<keyword evidence="5" id="KW-0805">Transcription regulation</keyword>
<dbReference type="Gene3D" id="3.40.1000.10">
    <property type="entry name" value="Mog1/PsbP, alpha/beta/alpha sandwich"/>
    <property type="match status" value="1"/>
</dbReference>
<dbReference type="PANTHER" id="PTHR10593:SF253">
    <property type="entry name" value="C2H2-TYPE DOMAIN-CONTAINING PROTEIN"/>
    <property type="match status" value="1"/>
</dbReference>
<dbReference type="GO" id="GO:0003700">
    <property type="term" value="F:DNA-binding transcription factor activity"/>
    <property type="evidence" value="ECO:0007669"/>
    <property type="project" value="TreeGrafter"/>
</dbReference>
<evidence type="ECO:0000313" key="12">
    <source>
        <dbReference type="Proteomes" id="UP000583929"/>
    </source>
</evidence>
<keyword evidence="2" id="KW-0677">Repeat</keyword>
<proteinExistence type="predicted"/>
<evidence type="ECO:0000256" key="7">
    <source>
        <dbReference type="ARBA" id="ARBA00023163"/>
    </source>
</evidence>
<dbReference type="InterPro" id="IPR002683">
    <property type="entry name" value="PsbP_C"/>
</dbReference>
<evidence type="ECO:0000256" key="2">
    <source>
        <dbReference type="ARBA" id="ARBA00022737"/>
    </source>
</evidence>